<evidence type="ECO:0000256" key="2">
    <source>
        <dbReference type="ARBA" id="ARBA00022723"/>
    </source>
</evidence>
<keyword evidence="3" id="KW-0378">Hydrolase</keyword>
<dbReference type="GO" id="GO:0009313">
    <property type="term" value="P:oligosaccharide catabolic process"/>
    <property type="evidence" value="ECO:0007669"/>
    <property type="project" value="TreeGrafter"/>
</dbReference>
<dbReference type="EMBL" id="UINC01000613">
    <property type="protein sequence ID" value="SUZ58350.1"/>
    <property type="molecule type" value="Genomic_DNA"/>
</dbReference>
<sequence length="1003" mass="115315">MSNSNSNSYALEKMLEEIDQHIYTSIGDLSVDVWKTKEPVPYSDRKTGDHVSLLIGDRWGDLFDCAWMRFTSVIPDNIAGEKVVCIIDISGEASVVDENGYPQYCLTTRYSQFGPPENDYEGQPVKKIIPITEKCEGGKAIHFWADAGNNDLFGNLRNNGELVEAYVAIQNKEIYYLYYDYETVLDLCMHFEPETERFTELLTALDKTMSVLGNFADESVQKAREILGAELEKENTEKTLSISAIGHAHIDLAWLWPIRETIRKGARTFSHTLHLMNEYDDYLFGASQPQLYQWMKDLYPELYIRMKNAIENKRWEPLGGMWVESDTNIPNGESLVRQFLYGKAFFKKEFGHDLKNLFLPDVFGYSGAIPQIMKKSGVDYFTTIKLSWDKYVRYPHETFFWQGIDGSKVLVHMPPENTYNGPAAPRAVKKIESNYQDKESTQHALMIYGIGDGGGGPSCDHLERLKRSENFKGMSRVYKGFVSDFFKKLEQDQDKFQTWVGELYLGHHQGTLTTQGRSKRYNRKLELAFRDLEYVSVLGEHFSDVQYPIDNIEDMWKEVLLYQFHDILPGSSIKRVYDESLVRYEDIMNRTIELTNTAWDSISAEINTKEFVNPVLVRNSLSWEMHKWLKMNNHWQKAAIPAMGYCVVEDRKGKNRSFHSKATESSIENDILKVTFNSGGFIDSIFDKENKREALEEGKIGNDLTVYEDDGDAWDFPMDYEKNIAGQFKLKHSKSLTDGPKAIMHQERNFRASTLTQEIILIDGSRRLDFVTNVYWKEDNKMLRTAFPVDIHATESTSDIQFGYVRRPNHNNTKWESRQFEIAAHKWIDLSQPNYGVALMNDCKYGHNVKSNVIDINLLRSPNWPDPTADRAQHVFTYSIFPHKGDHIQGKVIQNAYELNVPVDMRAVASHEGTISSQWSFASIDCENVIVSAVKKAENGKGTIIRMYESYGQKNGAEIIFGLDIKQAFLINLIEEDIKELAVNSNAITIVFKPFEIQTIRIL</sequence>
<dbReference type="Pfam" id="PF22907">
    <property type="entry name" value="Ams1-like_1st"/>
    <property type="match status" value="1"/>
</dbReference>
<dbReference type="InterPro" id="IPR000602">
    <property type="entry name" value="Glyco_hydro_38_N"/>
</dbReference>
<dbReference type="Pfam" id="PF09261">
    <property type="entry name" value="Alpha-mann_mid"/>
    <property type="match status" value="1"/>
</dbReference>
<comment type="similarity">
    <text evidence="1">Belongs to the glycosyl hydrolase 38 family.</text>
</comment>
<dbReference type="InterPro" id="IPR054723">
    <property type="entry name" value="Ams1-like_N"/>
</dbReference>
<dbReference type="PANTHER" id="PTHR46017">
    <property type="entry name" value="ALPHA-MANNOSIDASE 2C1"/>
    <property type="match status" value="1"/>
</dbReference>
<dbReference type="GO" id="GO:0006013">
    <property type="term" value="P:mannose metabolic process"/>
    <property type="evidence" value="ECO:0007669"/>
    <property type="project" value="InterPro"/>
</dbReference>
<dbReference type="SUPFAM" id="SSF88713">
    <property type="entry name" value="Glycoside hydrolase/deacetylase"/>
    <property type="match status" value="1"/>
</dbReference>
<dbReference type="FunFam" id="1.20.1270.50:FF:000004">
    <property type="entry name" value="alpha-mannosidase 2C1 isoform X1"/>
    <property type="match status" value="1"/>
</dbReference>
<dbReference type="InterPro" id="IPR011330">
    <property type="entry name" value="Glyco_hydro/deAcase_b/a-brl"/>
</dbReference>
<dbReference type="SUPFAM" id="SSF88688">
    <property type="entry name" value="Families 57/38 glycoside transferase middle domain"/>
    <property type="match status" value="1"/>
</dbReference>
<dbReference type="GO" id="GO:0046872">
    <property type="term" value="F:metal ion binding"/>
    <property type="evidence" value="ECO:0007669"/>
    <property type="project" value="UniProtKB-KW"/>
</dbReference>
<evidence type="ECO:0000259" key="5">
    <source>
        <dbReference type="SMART" id="SM00872"/>
    </source>
</evidence>
<dbReference type="GO" id="GO:0030246">
    <property type="term" value="F:carbohydrate binding"/>
    <property type="evidence" value="ECO:0007669"/>
    <property type="project" value="InterPro"/>
</dbReference>
<dbReference type="InterPro" id="IPR028995">
    <property type="entry name" value="Glyco_hydro_57/38_cen_sf"/>
</dbReference>
<dbReference type="SMART" id="SM00872">
    <property type="entry name" value="Alpha-mann_mid"/>
    <property type="match status" value="1"/>
</dbReference>
<dbReference type="InterPro" id="IPR027291">
    <property type="entry name" value="Glyco_hydro_38_N_sf"/>
</dbReference>
<dbReference type="FunFam" id="3.20.110.10:FF:000002">
    <property type="entry name" value="alpha-mannosidase 2C1 isoform X1"/>
    <property type="match status" value="1"/>
</dbReference>
<dbReference type="Gene3D" id="3.20.110.10">
    <property type="entry name" value="Glycoside hydrolase 38, N terminal domain"/>
    <property type="match status" value="1"/>
</dbReference>
<dbReference type="InterPro" id="IPR011013">
    <property type="entry name" value="Gal_mutarotase_sf_dom"/>
</dbReference>
<dbReference type="InterPro" id="IPR015341">
    <property type="entry name" value="Glyco_hydro_38_cen"/>
</dbReference>
<dbReference type="Gene3D" id="2.60.40.2220">
    <property type="match status" value="1"/>
</dbReference>
<dbReference type="Pfam" id="PF17677">
    <property type="entry name" value="Glyco_hydro38C2"/>
    <property type="match status" value="1"/>
</dbReference>
<dbReference type="Gene3D" id="2.70.98.30">
    <property type="entry name" value="Golgi alpha-mannosidase II, domain 4"/>
    <property type="match status" value="1"/>
</dbReference>
<evidence type="ECO:0000313" key="6">
    <source>
        <dbReference type="EMBL" id="SUZ58350.1"/>
    </source>
</evidence>
<protein>
    <recommendedName>
        <fullName evidence="5">Glycoside hydrolase family 38 central domain-containing protein</fullName>
    </recommendedName>
</protein>
<evidence type="ECO:0000256" key="4">
    <source>
        <dbReference type="ARBA" id="ARBA00023295"/>
    </source>
</evidence>
<evidence type="ECO:0000256" key="3">
    <source>
        <dbReference type="ARBA" id="ARBA00022801"/>
    </source>
</evidence>
<proteinExistence type="inferred from homology"/>
<keyword evidence="2" id="KW-0479">Metal-binding</keyword>
<dbReference type="GO" id="GO:0004559">
    <property type="term" value="F:alpha-mannosidase activity"/>
    <property type="evidence" value="ECO:0007669"/>
    <property type="project" value="InterPro"/>
</dbReference>
<keyword evidence="4" id="KW-0326">Glycosidase</keyword>
<dbReference type="InterPro" id="IPR011682">
    <property type="entry name" value="Glyco_hydro_38_C"/>
</dbReference>
<dbReference type="CDD" id="cd10789">
    <property type="entry name" value="GH38N_AMII_ER_cytosolic"/>
    <property type="match status" value="1"/>
</dbReference>
<dbReference type="Gene3D" id="1.20.1270.50">
    <property type="entry name" value="Glycoside hydrolase family 38, central domain"/>
    <property type="match status" value="1"/>
</dbReference>
<dbReference type="SUPFAM" id="SSF74650">
    <property type="entry name" value="Galactose mutarotase-like"/>
    <property type="match status" value="1"/>
</dbReference>
<dbReference type="InterPro" id="IPR041147">
    <property type="entry name" value="GH38_C"/>
</dbReference>
<accession>A0A381NUX9</accession>
<gene>
    <name evidence="6" type="ORF">METZ01_LOCUS11204</name>
</gene>
<feature type="domain" description="Glycoside hydrolase family 38 central" evidence="5">
    <location>
        <begin position="506"/>
        <end position="584"/>
    </location>
</feature>
<organism evidence="6">
    <name type="scientific">marine metagenome</name>
    <dbReference type="NCBI Taxonomy" id="408172"/>
    <lineage>
        <taxon>unclassified sequences</taxon>
        <taxon>metagenomes</taxon>
        <taxon>ecological metagenomes</taxon>
    </lineage>
</organism>
<dbReference type="Pfam" id="PF01074">
    <property type="entry name" value="Glyco_hydro_38N"/>
    <property type="match status" value="1"/>
</dbReference>
<dbReference type="PANTHER" id="PTHR46017:SF1">
    <property type="entry name" value="ALPHA-MANNOSIDASE 2C1"/>
    <property type="match status" value="1"/>
</dbReference>
<evidence type="ECO:0000256" key="1">
    <source>
        <dbReference type="ARBA" id="ARBA00009792"/>
    </source>
</evidence>
<dbReference type="Pfam" id="PF07748">
    <property type="entry name" value="Glyco_hydro_38C"/>
    <property type="match status" value="1"/>
</dbReference>
<name>A0A381NUX9_9ZZZZ</name>
<dbReference type="InterPro" id="IPR037094">
    <property type="entry name" value="Glyco_hydro_38_cen_sf"/>
</dbReference>
<dbReference type="AlphaFoldDB" id="A0A381NUX9"/>
<reference evidence="6" key="1">
    <citation type="submission" date="2018-05" db="EMBL/GenBank/DDBJ databases">
        <authorList>
            <person name="Lanie J.A."/>
            <person name="Ng W.-L."/>
            <person name="Kazmierczak K.M."/>
            <person name="Andrzejewski T.M."/>
            <person name="Davidsen T.M."/>
            <person name="Wayne K.J."/>
            <person name="Tettelin H."/>
            <person name="Glass J.I."/>
            <person name="Rusch D."/>
            <person name="Podicherti R."/>
            <person name="Tsui H.-C.T."/>
            <person name="Winkler M.E."/>
        </authorList>
    </citation>
    <scope>NUCLEOTIDE SEQUENCE</scope>
</reference>